<protein>
    <submittedName>
        <fullName evidence="1">Uncharacterized protein</fullName>
    </submittedName>
</protein>
<keyword evidence="2" id="KW-1185">Reference proteome</keyword>
<proteinExistence type="predicted"/>
<dbReference type="Proteomes" id="UP000886998">
    <property type="component" value="Unassembled WGS sequence"/>
</dbReference>
<comment type="caution">
    <text evidence="1">The sequence shown here is derived from an EMBL/GenBank/DDBJ whole genome shotgun (WGS) entry which is preliminary data.</text>
</comment>
<dbReference type="EMBL" id="BMAV01013042">
    <property type="protein sequence ID" value="GFY60218.1"/>
    <property type="molecule type" value="Genomic_DNA"/>
</dbReference>
<accession>A0A8X6XU11</accession>
<organism evidence="1 2">
    <name type="scientific">Trichonephila inaurata madagascariensis</name>
    <dbReference type="NCBI Taxonomy" id="2747483"/>
    <lineage>
        <taxon>Eukaryota</taxon>
        <taxon>Metazoa</taxon>
        <taxon>Ecdysozoa</taxon>
        <taxon>Arthropoda</taxon>
        <taxon>Chelicerata</taxon>
        <taxon>Arachnida</taxon>
        <taxon>Araneae</taxon>
        <taxon>Araneomorphae</taxon>
        <taxon>Entelegynae</taxon>
        <taxon>Araneoidea</taxon>
        <taxon>Nephilidae</taxon>
        <taxon>Trichonephila</taxon>
        <taxon>Trichonephila inaurata</taxon>
    </lineage>
</organism>
<name>A0A8X6XU11_9ARAC</name>
<evidence type="ECO:0000313" key="2">
    <source>
        <dbReference type="Proteomes" id="UP000886998"/>
    </source>
</evidence>
<reference evidence="1" key="1">
    <citation type="submission" date="2020-08" db="EMBL/GenBank/DDBJ databases">
        <title>Multicomponent nature underlies the extraordinary mechanical properties of spider dragline silk.</title>
        <authorList>
            <person name="Kono N."/>
            <person name="Nakamura H."/>
            <person name="Mori M."/>
            <person name="Yoshida Y."/>
            <person name="Ohtoshi R."/>
            <person name="Malay A.D."/>
            <person name="Moran D.A.P."/>
            <person name="Tomita M."/>
            <person name="Numata K."/>
            <person name="Arakawa K."/>
        </authorList>
    </citation>
    <scope>NUCLEOTIDE SEQUENCE</scope>
</reference>
<evidence type="ECO:0000313" key="1">
    <source>
        <dbReference type="EMBL" id="GFY60218.1"/>
    </source>
</evidence>
<dbReference type="AlphaFoldDB" id="A0A8X6XU11"/>
<sequence length="81" mass="9407">MKTEKKYSERDLKIGIYPRTDKGSQDNLPQPFVSTEARNVKLNSPFKDLKETNIQTLSPSLSVKNNFVLNSKRSEKGYRDW</sequence>
<gene>
    <name evidence="1" type="ORF">TNIN_458531</name>
</gene>